<organism evidence="14 15">
    <name type="scientific">Symbiochloris irregularis</name>
    <dbReference type="NCBI Taxonomy" id="706552"/>
    <lineage>
        <taxon>Eukaryota</taxon>
        <taxon>Viridiplantae</taxon>
        <taxon>Chlorophyta</taxon>
        <taxon>core chlorophytes</taxon>
        <taxon>Trebouxiophyceae</taxon>
        <taxon>Trebouxiales</taxon>
        <taxon>Trebouxiaceae</taxon>
        <taxon>Symbiochloris</taxon>
    </lineage>
</organism>
<evidence type="ECO:0000256" key="6">
    <source>
        <dbReference type="ARBA" id="ARBA00022755"/>
    </source>
</evidence>
<keyword evidence="4" id="KW-0479">Metal-binding</keyword>
<evidence type="ECO:0000313" key="15">
    <source>
        <dbReference type="Proteomes" id="UP001465755"/>
    </source>
</evidence>
<reference evidence="14 15" key="1">
    <citation type="journal article" date="2024" name="Nat. Commun.">
        <title>Phylogenomics reveals the evolutionary origins of lichenization in chlorophyte algae.</title>
        <authorList>
            <person name="Puginier C."/>
            <person name="Libourel C."/>
            <person name="Otte J."/>
            <person name="Skaloud P."/>
            <person name="Haon M."/>
            <person name="Grisel S."/>
            <person name="Petersen M."/>
            <person name="Berrin J.G."/>
            <person name="Delaux P.M."/>
            <person name="Dal Grande F."/>
            <person name="Keller J."/>
        </authorList>
    </citation>
    <scope>NUCLEOTIDE SEQUENCE [LARGE SCALE GENOMIC DNA]</scope>
    <source>
        <strain evidence="14 15">SAG 2036</strain>
    </source>
</reference>
<evidence type="ECO:0000256" key="1">
    <source>
        <dbReference type="ARBA" id="ARBA00005174"/>
    </source>
</evidence>
<dbReference type="HAMAP" id="MF_00138">
    <property type="entry name" value="GARS"/>
    <property type="match status" value="1"/>
</dbReference>
<evidence type="ECO:0000256" key="12">
    <source>
        <dbReference type="PROSITE-ProRule" id="PRU00409"/>
    </source>
</evidence>
<dbReference type="SUPFAM" id="SSF56059">
    <property type="entry name" value="Glutathione synthetase ATP-binding domain-like"/>
    <property type="match status" value="1"/>
</dbReference>
<dbReference type="AlphaFoldDB" id="A0AAW1PE73"/>
<evidence type="ECO:0000256" key="8">
    <source>
        <dbReference type="ARBA" id="ARBA00023211"/>
    </source>
</evidence>
<dbReference type="SUPFAM" id="SSF51246">
    <property type="entry name" value="Rudiment single hybrid motif"/>
    <property type="match status" value="1"/>
</dbReference>
<comment type="similarity">
    <text evidence="9">Belongs to the GARS family.</text>
</comment>
<dbReference type="Proteomes" id="UP001465755">
    <property type="component" value="Unassembled WGS sequence"/>
</dbReference>
<dbReference type="FunFam" id="3.90.600.10:FF:000001">
    <property type="entry name" value="Trifunctional purine biosynthetic protein adenosine-3"/>
    <property type="match status" value="1"/>
</dbReference>
<dbReference type="Gene3D" id="3.40.50.20">
    <property type="match status" value="1"/>
</dbReference>
<evidence type="ECO:0000256" key="7">
    <source>
        <dbReference type="ARBA" id="ARBA00022840"/>
    </source>
</evidence>
<gene>
    <name evidence="14" type="ORF">WJX73_004879</name>
</gene>
<dbReference type="SMART" id="SM01210">
    <property type="entry name" value="GARS_C"/>
    <property type="match status" value="1"/>
</dbReference>
<accession>A0AAW1PE73</accession>
<dbReference type="InterPro" id="IPR037123">
    <property type="entry name" value="PRibGlycinamide_synth_C_sf"/>
</dbReference>
<dbReference type="GO" id="GO:0004637">
    <property type="term" value="F:phosphoribosylamine-glycine ligase activity"/>
    <property type="evidence" value="ECO:0007669"/>
    <property type="project" value="UniProtKB-EC"/>
</dbReference>
<keyword evidence="8" id="KW-0464">Manganese</keyword>
<sequence>MLICHICSPLSLSPVCSRIGGNRQQRLAASRLRVRAARDQQNVLLLGSGAREHALSWKLAQSPLCASLHVAPGNTGISQEAGVSLATLPISSAEEVAQYCKQQSIGLVVVGPEAPLVSGIVDSLQAEGIRVFGPSAAAARLEGSKTFLKDLCRKYGIPTAGYRTFTDADAAKAYLQQQSMPIVVKADGLAAGKGVYVAASLPAALEAVDDLLLHNKFGAAGHEIVIEEYLDGEEVSFFALVDGSTCIPLASAQDHKAVGEGDTGPNTGGMGAYSPAPVLTPELQEQVMREIVQRTADAMVDLGTPFTGIIFAGLMIKNGQAKLLEHNVRFGDPECQCLMVRLQSDLLGALLLATSQRLDQVSLQWSSQAALTVVLAAKGYPGDYAKGSVIEGVDEVTDAKVFHAGTKRSGDGQLVADGGRVLSVTALGTTIRDAQQAAYKAVDQIEWANGFCRRDIGWRALS</sequence>
<dbReference type="Gene3D" id="3.30.1490.20">
    <property type="entry name" value="ATP-grasp fold, A domain"/>
    <property type="match status" value="1"/>
</dbReference>
<dbReference type="Gene3D" id="3.30.470.20">
    <property type="entry name" value="ATP-grasp fold, B domain"/>
    <property type="match status" value="1"/>
</dbReference>
<evidence type="ECO:0000256" key="11">
    <source>
        <dbReference type="ARBA" id="ARBA00042864"/>
    </source>
</evidence>
<evidence type="ECO:0000256" key="10">
    <source>
        <dbReference type="ARBA" id="ARBA00042242"/>
    </source>
</evidence>
<keyword evidence="7 12" id="KW-0067">ATP-binding</keyword>
<evidence type="ECO:0000256" key="4">
    <source>
        <dbReference type="ARBA" id="ARBA00022723"/>
    </source>
</evidence>
<dbReference type="InterPro" id="IPR011761">
    <property type="entry name" value="ATP-grasp"/>
</dbReference>
<dbReference type="Gene3D" id="3.90.600.10">
    <property type="entry name" value="Phosphoribosylglycinamide synthetase, C-terminal domain"/>
    <property type="match status" value="1"/>
</dbReference>
<dbReference type="PROSITE" id="PS50975">
    <property type="entry name" value="ATP_GRASP"/>
    <property type="match status" value="1"/>
</dbReference>
<evidence type="ECO:0000256" key="9">
    <source>
        <dbReference type="ARBA" id="ARBA00038345"/>
    </source>
</evidence>
<dbReference type="SMART" id="SM01209">
    <property type="entry name" value="GARS_A"/>
    <property type="match status" value="1"/>
</dbReference>
<protein>
    <recommendedName>
        <fullName evidence="2">phosphoribosylamine--glycine ligase</fullName>
        <ecNumber evidence="2">6.3.4.13</ecNumber>
    </recommendedName>
    <alternativeName>
        <fullName evidence="10">Glycinamide ribonucleotide synthetase</fullName>
    </alternativeName>
    <alternativeName>
        <fullName evidence="11">Phosphoribosylglycinamide synthetase</fullName>
    </alternativeName>
</protein>
<name>A0AAW1PE73_9CHLO</name>
<dbReference type="EC" id="6.3.4.13" evidence="2"/>
<dbReference type="EMBL" id="JALJOQ010000036">
    <property type="protein sequence ID" value="KAK9806584.1"/>
    <property type="molecule type" value="Genomic_DNA"/>
</dbReference>
<dbReference type="InterPro" id="IPR020560">
    <property type="entry name" value="PRibGlycinamide_synth_C-dom"/>
</dbReference>
<keyword evidence="3" id="KW-0436">Ligase</keyword>
<evidence type="ECO:0000259" key="13">
    <source>
        <dbReference type="PROSITE" id="PS50975"/>
    </source>
</evidence>
<dbReference type="Pfam" id="PF02843">
    <property type="entry name" value="GARS_C"/>
    <property type="match status" value="1"/>
</dbReference>
<feature type="domain" description="ATP-grasp" evidence="13">
    <location>
        <begin position="149"/>
        <end position="355"/>
    </location>
</feature>
<dbReference type="PROSITE" id="PS00184">
    <property type="entry name" value="GARS"/>
    <property type="match status" value="1"/>
</dbReference>
<evidence type="ECO:0000256" key="2">
    <source>
        <dbReference type="ARBA" id="ARBA00013255"/>
    </source>
</evidence>
<dbReference type="InterPro" id="IPR016185">
    <property type="entry name" value="PreATP-grasp_dom_sf"/>
</dbReference>
<dbReference type="GO" id="GO:0006164">
    <property type="term" value="P:purine nucleotide biosynthetic process"/>
    <property type="evidence" value="ECO:0007669"/>
    <property type="project" value="UniProtKB-KW"/>
</dbReference>
<dbReference type="SUPFAM" id="SSF52440">
    <property type="entry name" value="PreATP-grasp domain"/>
    <property type="match status" value="1"/>
</dbReference>
<dbReference type="GO" id="GO:0005524">
    <property type="term" value="F:ATP binding"/>
    <property type="evidence" value="ECO:0007669"/>
    <property type="project" value="UniProtKB-UniRule"/>
</dbReference>
<comment type="pathway">
    <text evidence="1">Purine metabolism; IMP biosynthesis via de novo pathway; N(1)-(5-phospho-D-ribosyl)glycinamide from 5-phospho-alpha-D-ribose 1-diphosphate: step 2/2.</text>
</comment>
<evidence type="ECO:0000313" key="14">
    <source>
        <dbReference type="EMBL" id="KAK9806584.1"/>
    </source>
</evidence>
<keyword evidence="6" id="KW-0658">Purine biosynthesis</keyword>
<dbReference type="InterPro" id="IPR020562">
    <property type="entry name" value="PRibGlycinamide_synth_N"/>
</dbReference>
<dbReference type="InterPro" id="IPR013815">
    <property type="entry name" value="ATP_grasp_subdomain_1"/>
</dbReference>
<dbReference type="NCBIfam" id="TIGR00877">
    <property type="entry name" value="purD"/>
    <property type="match status" value="1"/>
</dbReference>
<dbReference type="Pfam" id="PF02844">
    <property type="entry name" value="GARS_N"/>
    <property type="match status" value="1"/>
</dbReference>
<evidence type="ECO:0000256" key="3">
    <source>
        <dbReference type="ARBA" id="ARBA00022598"/>
    </source>
</evidence>
<dbReference type="FunFam" id="3.40.50.20:FF:000006">
    <property type="entry name" value="Phosphoribosylamine--glycine ligase, chloroplastic"/>
    <property type="match status" value="1"/>
</dbReference>
<dbReference type="PANTHER" id="PTHR43472:SF1">
    <property type="entry name" value="PHOSPHORIBOSYLAMINE--GLYCINE LIGASE, CHLOROPLASTIC"/>
    <property type="match status" value="1"/>
</dbReference>
<dbReference type="Pfam" id="PF01071">
    <property type="entry name" value="GARS_A"/>
    <property type="match status" value="1"/>
</dbReference>
<evidence type="ECO:0000256" key="5">
    <source>
        <dbReference type="ARBA" id="ARBA00022741"/>
    </source>
</evidence>
<dbReference type="PANTHER" id="PTHR43472">
    <property type="entry name" value="PHOSPHORIBOSYLAMINE--GLYCINE LIGASE"/>
    <property type="match status" value="1"/>
</dbReference>
<dbReference type="GO" id="GO:0046872">
    <property type="term" value="F:metal ion binding"/>
    <property type="evidence" value="ECO:0007669"/>
    <property type="project" value="UniProtKB-KW"/>
</dbReference>
<dbReference type="InterPro" id="IPR000115">
    <property type="entry name" value="PRibGlycinamide_synth"/>
</dbReference>
<dbReference type="GO" id="GO:0009113">
    <property type="term" value="P:purine nucleobase biosynthetic process"/>
    <property type="evidence" value="ECO:0007669"/>
    <property type="project" value="InterPro"/>
</dbReference>
<comment type="caution">
    <text evidence="14">The sequence shown here is derived from an EMBL/GenBank/DDBJ whole genome shotgun (WGS) entry which is preliminary data.</text>
</comment>
<proteinExistence type="inferred from homology"/>
<keyword evidence="5 12" id="KW-0547">Nucleotide-binding</keyword>
<dbReference type="InterPro" id="IPR011054">
    <property type="entry name" value="Rudment_hybrid_motif"/>
</dbReference>
<dbReference type="FunFam" id="3.30.1490.20:FF:000006">
    <property type="entry name" value="phosphoribosylamine--glycine ligase, chloroplastic-like"/>
    <property type="match status" value="1"/>
</dbReference>
<keyword evidence="15" id="KW-1185">Reference proteome</keyword>
<dbReference type="InterPro" id="IPR020559">
    <property type="entry name" value="PRibGlycinamide_synth_CS"/>
</dbReference>
<dbReference type="InterPro" id="IPR020561">
    <property type="entry name" value="PRibGlycinamid_synth_ATP-grasp"/>
</dbReference>